<dbReference type="EMBL" id="FPHF01000057">
    <property type="protein sequence ID" value="SFV60645.1"/>
    <property type="molecule type" value="Genomic_DNA"/>
</dbReference>
<protein>
    <submittedName>
        <fullName evidence="1">Peptidase M23B</fullName>
    </submittedName>
</protein>
<proteinExistence type="predicted"/>
<evidence type="ECO:0000313" key="1">
    <source>
        <dbReference type="EMBL" id="SFV60645.1"/>
    </source>
</evidence>
<reference evidence="1" key="1">
    <citation type="submission" date="2016-10" db="EMBL/GenBank/DDBJ databases">
        <authorList>
            <person name="de Groot N.N."/>
        </authorList>
    </citation>
    <scope>NUCLEOTIDE SEQUENCE</scope>
</reference>
<accession>A0A1W1C4F9</accession>
<gene>
    <name evidence="1" type="ORF">MNB_SM-4-593</name>
</gene>
<organism evidence="1">
    <name type="scientific">hydrothermal vent metagenome</name>
    <dbReference type="NCBI Taxonomy" id="652676"/>
    <lineage>
        <taxon>unclassified sequences</taxon>
        <taxon>metagenomes</taxon>
        <taxon>ecological metagenomes</taxon>
    </lineage>
</organism>
<dbReference type="AlphaFoldDB" id="A0A1W1C4F9"/>
<name>A0A1W1C4F9_9ZZZZ</name>
<sequence>MKFVFVYWTLMSALMALEVEVVSWKIPNGQTALLEFKETEGLKYKTVEVGKKSFIIFSKPNDKTKKYVLIPFSYYEKAENKTLIIHYKQDNKEQTESLLVLR</sequence>